<evidence type="ECO:0000256" key="3">
    <source>
        <dbReference type="ARBA" id="ARBA00022553"/>
    </source>
</evidence>
<evidence type="ECO:0000259" key="12">
    <source>
        <dbReference type="Pfam" id="PF07730"/>
    </source>
</evidence>
<dbReference type="EC" id="2.7.13.3" evidence="2"/>
<evidence type="ECO:0000313" key="13">
    <source>
        <dbReference type="EMBL" id="KAB8196758.1"/>
    </source>
</evidence>
<dbReference type="PANTHER" id="PTHR24421:SF10">
    <property type="entry name" value="NITRATE_NITRITE SENSOR PROTEIN NARQ"/>
    <property type="match status" value="1"/>
</dbReference>
<evidence type="ECO:0000256" key="7">
    <source>
        <dbReference type="ARBA" id="ARBA00022840"/>
    </source>
</evidence>
<evidence type="ECO:0000313" key="14">
    <source>
        <dbReference type="Proteomes" id="UP000312512"/>
    </source>
</evidence>
<dbReference type="SUPFAM" id="SSF55874">
    <property type="entry name" value="ATPase domain of HSP90 chaperone/DNA topoisomerase II/histidine kinase"/>
    <property type="match status" value="1"/>
</dbReference>
<keyword evidence="5" id="KW-0547">Nucleotide-binding</keyword>
<evidence type="ECO:0000256" key="8">
    <source>
        <dbReference type="ARBA" id="ARBA00023012"/>
    </source>
</evidence>
<feature type="domain" description="Signal transduction histidine kinase subgroup 3 dimerisation and phosphoacceptor" evidence="12">
    <location>
        <begin position="228"/>
        <end position="293"/>
    </location>
</feature>
<accession>A0A5C4WV62</accession>
<dbReference type="PANTHER" id="PTHR24421">
    <property type="entry name" value="NITRATE/NITRITE SENSOR PROTEIN NARX-RELATED"/>
    <property type="match status" value="1"/>
</dbReference>
<dbReference type="OrthoDB" id="227596at2"/>
<keyword evidence="10" id="KW-1133">Transmembrane helix</keyword>
<evidence type="ECO:0000256" key="6">
    <source>
        <dbReference type="ARBA" id="ARBA00022777"/>
    </source>
</evidence>
<feature type="region of interest" description="Disordered" evidence="9">
    <location>
        <begin position="367"/>
        <end position="432"/>
    </location>
</feature>
<evidence type="ECO:0000256" key="9">
    <source>
        <dbReference type="SAM" id="MobiDB-lite"/>
    </source>
</evidence>
<name>A0A5C4WV62_9ACTN</name>
<comment type="catalytic activity">
    <reaction evidence="1">
        <text>ATP + protein L-histidine = ADP + protein N-phospho-L-histidine.</text>
        <dbReference type="EC" id="2.7.13.3"/>
    </reaction>
</comment>
<feature type="transmembrane region" description="Helical" evidence="10">
    <location>
        <begin position="90"/>
        <end position="108"/>
    </location>
</feature>
<dbReference type="AlphaFoldDB" id="A0A5C4WV62"/>
<feature type="transmembrane region" description="Helical" evidence="10">
    <location>
        <begin position="64"/>
        <end position="83"/>
    </location>
</feature>
<gene>
    <name evidence="13" type="ORF">FH608_008655</name>
</gene>
<dbReference type="GO" id="GO:0016020">
    <property type="term" value="C:membrane"/>
    <property type="evidence" value="ECO:0007669"/>
    <property type="project" value="InterPro"/>
</dbReference>
<dbReference type="InterPro" id="IPR003594">
    <property type="entry name" value="HATPase_dom"/>
</dbReference>
<dbReference type="InterPro" id="IPR050482">
    <property type="entry name" value="Sensor_HK_TwoCompSys"/>
</dbReference>
<keyword evidence="8" id="KW-0902">Two-component regulatory system</keyword>
<protein>
    <recommendedName>
        <fullName evidence="2">histidine kinase</fullName>
        <ecNumber evidence="2">2.7.13.3</ecNumber>
    </recommendedName>
</protein>
<reference evidence="13 14" key="1">
    <citation type="submission" date="2019-10" db="EMBL/GenBank/DDBJ databases">
        <title>Nonomuraea sp. nov., isolated from Phyllanthus amarus.</title>
        <authorList>
            <person name="Klykleung N."/>
            <person name="Tanasupawat S."/>
        </authorList>
    </citation>
    <scope>NUCLEOTIDE SEQUENCE [LARGE SCALE GENOMIC DNA]</scope>
    <source>
        <strain evidence="13 14">PA1-10</strain>
    </source>
</reference>
<dbReference type="GO" id="GO:0005524">
    <property type="term" value="F:ATP binding"/>
    <property type="evidence" value="ECO:0007669"/>
    <property type="project" value="UniProtKB-KW"/>
</dbReference>
<evidence type="ECO:0000256" key="1">
    <source>
        <dbReference type="ARBA" id="ARBA00000085"/>
    </source>
</evidence>
<evidence type="ECO:0000256" key="2">
    <source>
        <dbReference type="ARBA" id="ARBA00012438"/>
    </source>
</evidence>
<dbReference type="InterPro" id="IPR011712">
    <property type="entry name" value="Sig_transdc_His_kin_sub3_dim/P"/>
</dbReference>
<feature type="domain" description="Histidine kinase/HSP90-like ATPase" evidence="11">
    <location>
        <begin position="333"/>
        <end position="473"/>
    </location>
</feature>
<keyword evidence="3" id="KW-0597">Phosphoprotein</keyword>
<evidence type="ECO:0000256" key="4">
    <source>
        <dbReference type="ARBA" id="ARBA00022679"/>
    </source>
</evidence>
<feature type="transmembrane region" description="Helical" evidence="10">
    <location>
        <begin position="173"/>
        <end position="195"/>
    </location>
</feature>
<dbReference type="EMBL" id="VDLX02000002">
    <property type="protein sequence ID" value="KAB8196758.1"/>
    <property type="molecule type" value="Genomic_DNA"/>
</dbReference>
<proteinExistence type="predicted"/>
<dbReference type="GO" id="GO:0046983">
    <property type="term" value="F:protein dimerization activity"/>
    <property type="evidence" value="ECO:0007669"/>
    <property type="project" value="InterPro"/>
</dbReference>
<evidence type="ECO:0000256" key="10">
    <source>
        <dbReference type="SAM" id="Phobius"/>
    </source>
</evidence>
<dbReference type="Gene3D" id="3.30.565.10">
    <property type="entry name" value="Histidine kinase-like ATPase, C-terminal domain"/>
    <property type="match status" value="1"/>
</dbReference>
<comment type="caution">
    <text evidence="13">The sequence shown here is derived from an EMBL/GenBank/DDBJ whole genome shotgun (WGS) entry which is preliminary data.</text>
</comment>
<evidence type="ECO:0000256" key="5">
    <source>
        <dbReference type="ARBA" id="ARBA00022741"/>
    </source>
</evidence>
<keyword evidence="10" id="KW-0812">Transmembrane</keyword>
<dbReference type="Gene3D" id="1.20.5.1930">
    <property type="match status" value="1"/>
</dbReference>
<feature type="compositionally biased region" description="Gly residues" evidence="9">
    <location>
        <begin position="380"/>
        <end position="393"/>
    </location>
</feature>
<organism evidence="13 14">
    <name type="scientific">Nonomuraea phyllanthi</name>
    <dbReference type="NCBI Taxonomy" id="2219224"/>
    <lineage>
        <taxon>Bacteria</taxon>
        <taxon>Bacillati</taxon>
        <taxon>Actinomycetota</taxon>
        <taxon>Actinomycetes</taxon>
        <taxon>Streptosporangiales</taxon>
        <taxon>Streptosporangiaceae</taxon>
        <taxon>Nonomuraea</taxon>
    </lineage>
</organism>
<keyword evidence="7" id="KW-0067">ATP-binding</keyword>
<keyword evidence="6 13" id="KW-0418">Kinase</keyword>
<dbReference type="Proteomes" id="UP000312512">
    <property type="component" value="Unassembled WGS sequence"/>
</dbReference>
<dbReference type="Pfam" id="PF02518">
    <property type="entry name" value="HATPase_c"/>
    <property type="match status" value="1"/>
</dbReference>
<keyword evidence="14" id="KW-1185">Reference proteome</keyword>
<dbReference type="Pfam" id="PF07730">
    <property type="entry name" value="HisKA_3"/>
    <property type="match status" value="1"/>
</dbReference>
<evidence type="ECO:0000259" key="11">
    <source>
        <dbReference type="Pfam" id="PF02518"/>
    </source>
</evidence>
<dbReference type="GO" id="GO:0000155">
    <property type="term" value="F:phosphorelay sensor kinase activity"/>
    <property type="evidence" value="ECO:0007669"/>
    <property type="project" value="InterPro"/>
</dbReference>
<feature type="transmembrane region" description="Helical" evidence="10">
    <location>
        <begin position="114"/>
        <end position="141"/>
    </location>
</feature>
<sequence>MVRQARMWPARNGDIVTAGACTAGSEAAGAEAADLVATGTEAAGAEERDVGVADAGAGRDRVTIAGSFACALVAAVVVVHGDLGGTAPTWYLVADVVGGAAACAALWLSRRWPATVALAVVAISVPSAAASCAAGVATLIAALHRRSAVAIGVGAAWVAATLIRFWLRPPGLAPYPVWALVAVLFGAALTGWGMLARARRQLVSSLVERARRAEEEQRGRAEQARRAERLAIAREMHDVLAHRLSLLALHAGALEFNARADPGEVVEAASVVRASAHQALQELRQVISVLREAPVLAELDLPALVAEVRRAGMEVDIRDGGVRLPDLPGATARAAYRIVQEGLTNARKHAPGRPVSVRLEGSPDEGLTVEVRNPVTGTPGPEGAGAGMQGGEATGPAGTGMPRTGEAGSTGMRRDEGADQTGRPRGGGTGVAGMAGIEGAGLAGVRERAELAGGRVERAGVEAGEFRLAVWLPWPV</sequence>
<feature type="transmembrane region" description="Helical" evidence="10">
    <location>
        <begin position="148"/>
        <end position="167"/>
    </location>
</feature>
<keyword evidence="10" id="KW-0472">Membrane</keyword>
<keyword evidence="4" id="KW-0808">Transferase</keyword>
<dbReference type="InterPro" id="IPR036890">
    <property type="entry name" value="HATPase_C_sf"/>
</dbReference>